<dbReference type="Pfam" id="PF15227">
    <property type="entry name" value="zf-C3HC4_4"/>
    <property type="match status" value="1"/>
</dbReference>
<dbReference type="PROSITE" id="PS00518">
    <property type="entry name" value="ZF_RING_1"/>
    <property type="match status" value="1"/>
</dbReference>
<reference evidence="7 8" key="1">
    <citation type="journal article" date="2016" name="Genome Biol. Evol.">
        <title>Divergent and convergent evolution of fungal pathogenicity.</title>
        <authorList>
            <person name="Shang Y."/>
            <person name="Xiao G."/>
            <person name="Zheng P."/>
            <person name="Cen K."/>
            <person name="Zhan S."/>
            <person name="Wang C."/>
        </authorList>
    </citation>
    <scope>NUCLEOTIDE SEQUENCE [LARGE SCALE GENOMIC DNA]</scope>
    <source>
        <strain evidence="7 8">ARSEF 7405</strain>
    </source>
</reference>
<sequence>MKFAHNYAQCLRAEQYPSQWLEAAIQYKELKKAIRKVENELSSRGLHPDLINLHWHPGGSPSLEDDDMLAGFHYTLKETGDPTQYLSPRFFLVIDRQRKDNDSVSCALTGQEELNSLCLPLETKLSSSTNTCASIPFTGPEVNSERQIVEIPLSYDAQFFDMVRLKLRALENLQLQQENEMSHNIQQLALQVTNDIQQPSPKSKSLIYTWREIFHLYTGFQVFFSTEERDGGQRSAASACQRFSNFEEALTKSHLARKLNKRGRHTLELFISFNKVLLRNIKFLEINAIALRKILKKFDKHTALHARPAFLNLVRPDIPTPENTAKSVCCVMSKDLIGLVPQLDDYLCPICFAIAFKPVRLRCGHVFCIRCLVVMQQRKQSHCALCRDESVLDATGENFDRDLEMFLARYFPKEVKGKLRDNQRASNLDVYGEIDSGCCMM</sequence>
<protein>
    <submittedName>
        <fullName evidence="7">RING-14 protein</fullName>
    </submittedName>
</protein>
<dbReference type="InterPro" id="IPR004331">
    <property type="entry name" value="SPX_dom"/>
</dbReference>
<dbReference type="SMART" id="SM00184">
    <property type="entry name" value="RING"/>
    <property type="match status" value="1"/>
</dbReference>
<dbReference type="VEuPathDB" id="FungiDB:AAP_03586"/>
<feature type="domain" description="SPX" evidence="6">
    <location>
        <begin position="1"/>
        <end position="312"/>
    </location>
</feature>
<name>A0A167Y790_9EURO</name>
<evidence type="ECO:0000256" key="2">
    <source>
        <dbReference type="ARBA" id="ARBA00022771"/>
    </source>
</evidence>
<dbReference type="InterPro" id="IPR013083">
    <property type="entry name" value="Znf_RING/FYVE/PHD"/>
</dbReference>
<evidence type="ECO:0000313" key="7">
    <source>
        <dbReference type="EMBL" id="KZZ90945.1"/>
    </source>
</evidence>
<keyword evidence="2 4" id="KW-0863">Zinc-finger</keyword>
<dbReference type="PANTHER" id="PTHR23327:SF51">
    <property type="entry name" value="TRANSCRIPTIONAL REGULATOR OF YEAST FORM ADHERENCE 3"/>
    <property type="match status" value="1"/>
</dbReference>
<proteinExistence type="predicted"/>
<keyword evidence="8" id="KW-1185">Reference proteome</keyword>
<dbReference type="OrthoDB" id="5588846at2759"/>
<dbReference type="EMBL" id="AZGZ01000015">
    <property type="protein sequence ID" value="KZZ90945.1"/>
    <property type="molecule type" value="Genomic_DNA"/>
</dbReference>
<evidence type="ECO:0000259" key="6">
    <source>
        <dbReference type="PROSITE" id="PS51382"/>
    </source>
</evidence>
<dbReference type="InterPro" id="IPR017907">
    <property type="entry name" value="Znf_RING_CS"/>
</dbReference>
<dbReference type="SUPFAM" id="SSF57850">
    <property type="entry name" value="RING/U-box"/>
    <property type="match status" value="1"/>
</dbReference>
<dbReference type="Pfam" id="PF03105">
    <property type="entry name" value="SPX"/>
    <property type="match status" value="1"/>
</dbReference>
<dbReference type="Gene3D" id="3.30.40.10">
    <property type="entry name" value="Zinc/RING finger domain, C3HC4 (zinc finger)"/>
    <property type="match status" value="1"/>
</dbReference>
<accession>A0A167Y790</accession>
<feature type="domain" description="RING-type" evidence="5">
    <location>
        <begin position="348"/>
        <end position="387"/>
    </location>
</feature>
<organism evidence="7 8">
    <name type="scientific">Ascosphaera apis ARSEF 7405</name>
    <dbReference type="NCBI Taxonomy" id="392613"/>
    <lineage>
        <taxon>Eukaryota</taxon>
        <taxon>Fungi</taxon>
        <taxon>Dikarya</taxon>
        <taxon>Ascomycota</taxon>
        <taxon>Pezizomycotina</taxon>
        <taxon>Eurotiomycetes</taxon>
        <taxon>Eurotiomycetidae</taxon>
        <taxon>Onygenales</taxon>
        <taxon>Ascosphaeraceae</taxon>
        <taxon>Ascosphaera</taxon>
    </lineage>
</organism>
<dbReference type="Proteomes" id="UP000242877">
    <property type="component" value="Unassembled WGS sequence"/>
</dbReference>
<evidence type="ECO:0000256" key="4">
    <source>
        <dbReference type="PROSITE-ProRule" id="PRU00175"/>
    </source>
</evidence>
<keyword evidence="3" id="KW-0862">Zinc</keyword>
<gene>
    <name evidence="7" type="ORF">AAP_03586</name>
</gene>
<keyword evidence="1" id="KW-0479">Metal-binding</keyword>
<evidence type="ECO:0000259" key="5">
    <source>
        <dbReference type="PROSITE" id="PS50089"/>
    </source>
</evidence>
<evidence type="ECO:0000313" key="8">
    <source>
        <dbReference type="Proteomes" id="UP000242877"/>
    </source>
</evidence>
<comment type="caution">
    <text evidence="7">The sequence shown here is derived from an EMBL/GenBank/DDBJ whole genome shotgun (WGS) entry which is preliminary data.</text>
</comment>
<dbReference type="AlphaFoldDB" id="A0A167Y790"/>
<dbReference type="PROSITE" id="PS50089">
    <property type="entry name" value="ZF_RING_2"/>
    <property type="match status" value="1"/>
</dbReference>
<dbReference type="PANTHER" id="PTHR23327">
    <property type="entry name" value="RING FINGER PROTEIN 127"/>
    <property type="match status" value="1"/>
</dbReference>
<dbReference type="InterPro" id="IPR001841">
    <property type="entry name" value="Znf_RING"/>
</dbReference>
<dbReference type="GO" id="GO:0008270">
    <property type="term" value="F:zinc ion binding"/>
    <property type="evidence" value="ECO:0007669"/>
    <property type="project" value="UniProtKB-KW"/>
</dbReference>
<evidence type="ECO:0000256" key="3">
    <source>
        <dbReference type="ARBA" id="ARBA00022833"/>
    </source>
</evidence>
<dbReference type="PROSITE" id="PS51382">
    <property type="entry name" value="SPX"/>
    <property type="match status" value="1"/>
</dbReference>
<evidence type="ECO:0000256" key="1">
    <source>
        <dbReference type="ARBA" id="ARBA00022723"/>
    </source>
</evidence>